<keyword evidence="2" id="KW-0813">Transport</keyword>
<keyword evidence="4 6" id="KW-0067">ATP-binding</keyword>
<dbReference type="InterPro" id="IPR050763">
    <property type="entry name" value="ABC_transporter_ATP-binding"/>
</dbReference>
<keyword evidence="3" id="KW-0547">Nucleotide-binding</keyword>
<dbReference type="PANTHER" id="PTHR42711">
    <property type="entry name" value="ABC TRANSPORTER ATP-BINDING PROTEIN"/>
    <property type="match status" value="1"/>
</dbReference>
<dbReference type="AlphaFoldDB" id="A0A7C1GKP3"/>
<dbReference type="SMART" id="SM00382">
    <property type="entry name" value="AAA"/>
    <property type="match status" value="1"/>
</dbReference>
<dbReference type="Pfam" id="PF00005">
    <property type="entry name" value="ABC_tran"/>
    <property type="match status" value="1"/>
</dbReference>
<dbReference type="GO" id="GO:0016887">
    <property type="term" value="F:ATP hydrolysis activity"/>
    <property type="evidence" value="ECO:0007669"/>
    <property type="project" value="InterPro"/>
</dbReference>
<dbReference type="InterPro" id="IPR003439">
    <property type="entry name" value="ABC_transporter-like_ATP-bd"/>
</dbReference>
<dbReference type="InterPro" id="IPR017871">
    <property type="entry name" value="ABC_transporter-like_CS"/>
</dbReference>
<evidence type="ECO:0000259" key="5">
    <source>
        <dbReference type="PROSITE" id="PS50893"/>
    </source>
</evidence>
<dbReference type="EMBL" id="DSAY01000081">
    <property type="protein sequence ID" value="HDP15030.1"/>
    <property type="molecule type" value="Genomic_DNA"/>
</dbReference>
<gene>
    <name evidence="6" type="ORF">ENN26_04535</name>
</gene>
<organism evidence="6">
    <name type="scientific">Thermofilum adornatum</name>
    <dbReference type="NCBI Taxonomy" id="1365176"/>
    <lineage>
        <taxon>Archaea</taxon>
        <taxon>Thermoproteota</taxon>
        <taxon>Thermoprotei</taxon>
        <taxon>Thermofilales</taxon>
        <taxon>Thermofilaceae</taxon>
        <taxon>Thermofilum</taxon>
    </lineage>
</organism>
<proteinExistence type="inferred from homology"/>
<dbReference type="PROSITE" id="PS00211">
    <property type="entry name" value="ABC_TRANSPORTER_1"/>
    <property type="match status" value="1"/>
</dbReference>
<evidence type="ECO:0000256" key="2">
    <source>
        <dbReference type="ARBA" id="ARBA00022448"/>
    </source>
</evidence>
<feature type="domain" description="ABC transporter" evidence="5">
    <location>
        <begin position="5"/>
        <end position="234"/>
    </location>
</feature>
<evidence type="ECO:0000313" key="6">
    <source>
        <dbReference type="EMBL" id="HDP15030.1"/>
    </source>
</evidence>
<dbReference type="PROSITE" id="PS50893">
    <property type="entry name" value="ABC_TRANSPORTER_2"/>
    <property type="match status" value="1"/>
</dbReference>
<comment type="caution">
    <text evidence="6">The sequence shown here is derived from an EMBL/GenBank/DDBJ whole genome shotgun (WGS) entry which is preliminary data.</text>
</comment>
<name>A0A7C1GKP3_9CREN</name>
<dbReference type="PANTHER" id="PTHR42711:SF5">
    <property type="entry name" value="ABC TRANSPORTER ATP-BINDING PROTEIN NATA"/>
    <property type="match status" value="1"/>
</dbReference>
<accession>A0A7C1GKP3</accession>
<dbReference type="InterPro" id="IPR027417">
    <property type="entry name" value="P-loop_NTPase"/>
</dbReference>
<reference evidence="6" key="1">
    <citation type="journal article" date="2020" name="mSystems">
        <title>Genome- and Community-Level Interaction Insights into Carbon Utilization and Element Cycling Functions of Hydrothermarchaeota in Hydrothermal Sediment.</title>
        <authorList>
            <person name="Zhou Z."/>
            <person name="Liu Y."/>
            <person name="Xu W."/>
            <person name="Pan J."/>
            <person name="Luo Z.H."/>
            <person name="Li M."/>
        </authorList>
    </citation>
    <scope>NUCLEOTIDE SEQUENCE [LARGE SCALE GENOMIC DNA]</scope>
    <source>
        <strain evidence="6">SpSt-116</strain>
    </source>
</reference>
<comment type="similarity">
    <text evidence="1">Belongs to the ABC transporter superfamily.</text>
</comment>
<protein>
    <submittedName>
        <fullName evidence="6">ABC transporter ATP-binding protein</fullName>
    </submittedName>
</protein>
<dbReference type="Gene3D" id="3.40.50.300">
    <property type="entry name" value="P-loop containing nucleotide triphosphate hydrolases"/>
    <property type="match status" value="1"/>
</dbReference>
<sequence length="350" mass="38589">MGLVFRVRGLDKGVTFRDVYKYVVHGATFETDEKGAYVLLGPNGSGKTTILRLAAGVLKPEKGIILVGGRDPYRDHFAKGRITYVSNTVLADTFETCGSYLSFYLQTTPRGMKGVLKEAVSYFGLEGMLGQPVFKLSAGQRKRLELSKLLLRKAPYIFVDEPTANLDSDGRRKAIELIKRLSGSSLVLLATHELDTVDELEADVIVVKEGVVENIYSYEQYVKLSDKLQGGYLLVAKVSWKPKAGNPRDFLKRYGSKVEIRRLEVDATALLRSMGIDLGDLGENPSVSVVWIDVDSSEMPAGTVFKAPEGLTMPVNLELVVFDRATVSKLVEDLMDKGEVEDLRITRVAG</sequence>
<dbReference type="SUPFAM" id="SSF52540">
    <property type="entry name" value="P-loop containing nucleoside triphosphate hydrolases"/>
    <property type="match status" value="1"/>
</dbReference>
<dbReference type="GO" id="GO:0005524">
    <property type="term" value="F:ATP binding"/>
    <property type="evidence" value="ECO:0007669"/>
    <property type="project" value="UniProtKB-KW"/>
</dbReference>
<evidence type="ECO:0000256" key="4">
    <source>
        <dbReference type="ARBA" id="ARBA00022840"/>
    </source>
</evidence>
<evidence type="ECO:0000256" key="1">
    <source>
        <dbReference type="ARBA" id="ARBA00005417"/>
    </source>
</evidence>
<evidence type="ECO:0000256" key="3">
    <source>
        <dbReference type="ARBA" id="ARBA00022741"/>
    </source>
</evidence>
<dbReference type="InterPro" id="IPR003593">
    <property type="entry name" value="AAA+_ATPase"/>
</dbReference>